<dbReference type="AlphaFoldDB" id="A0A6G9YM97"/>
<feature type="compositionally biased region" description="Basic and acidic residues" evidence="1">
    <location>
        <begin position="143"/>
        <end position="165"/>
    </location>
</feature>
<evidence type="ECO:0000256" key="2">
    <source>
        <dbReference type="SAM" id="Phobius"/>
    </source>
</evidence>
<keyword evidence="4" id="KW-1185">Reference proteome</keyword>
<name>A0A6G9YM97_9NOCA</name>
<evidence type="ECO:0000313" key="4">
    <source>
        <dbReference type="Proteomes" id="UP000503540"/>
    </source>
</evidence>
<protein>
    <submittedName>
        <fullName evidence="3">Uncharacterized protein</fullName>
    </submittedName>
</protein>
<feature type="transmembrane region" description="Helical" evidence="2">
    <location>
        <begin position="67"/>
        <end position="84"/>
    </location>
</feature>
<evidence type="ECO:0000256" key="1">
    <source>
        <dbReference type="SAM" id="MobiDB-lite"/>
    </source>
</evidence>
<keyword evidence="2" id="KW-0472">Membrane</keyword>
<organism evidence="3 4">
    <name type="scientific">Nocardia arthritidis</name>
    <dbReference type="NCBI Taxonomy" id="228602"/>
    <lineage>
        <taxon>Bacteria</taxon>
        <taxon>Bacillati</taxon>
        <taxon>Actinomycetota</taxon>
        <taxon>Actinomycetes</taxon>
        <taxon>Mycobacteriales</taxon>
        <taxon>Nocardiaceae</taxon>
        <taxon>Nocardia</taxon>
    </lineage>
</organism>
<sequence>MHTLRTGSDRVAQAATAISTPVADYHSSLGEMRGGIKSAIETAEIVIGASVVVGLALTVVTFGGSDAAAAGTVAAAIANCLNAIRTVWNTCRFIRIVAAVAAVGAGAAAVATVFNNVPELRNFTTTSLAAIAALAIAIADAGDDKERTSGPSKEEVKSAEEHANDPDDVLDTGFPIDELAQLTHQHTGAGEVYDDRPSEQEIEDALRHAKPEQLKNDDGTWQNSWKYEYNGIRVIVNRGNPLRSTSYRM</sequence>
<keyword evidence="2" id="KW-0812">Transmembrane</keyword>
<reference evidence="3 4" key="1">
    <citation type="journal article" date="2019" name="ACS Chem. Biol.">
        <title>Identification and Mobilization of a Cryptic Antibiotic Biosynthesis Gene Locus from a Human-Pathogenic Nocardia Isolate.</title>
        <authorList>
            <person name="Herisse M."/>
            <person name="Ishida K."/>
            <person name="Porter J.L."/>
            <person name="Howden B."/>
            <person name="Hertweck C."/>
            <person name="Stinear T.P."/>
            <person name="Pidot S.J."/>
        </authorList>
    </citation>
    <scope>NUCLEOTIDE SEQUENCE [LARGE SCALE GENOMIC DNA]</scope>
    <source>
        <strain evidence="3 4">AUSMDU00012717</strain>
    </source>
</reference>
<keyword evidence="2" id="KW-1133">Transmembrane helix</keyword>
<dbReference type="EMBL" id="CP046172">
    <property type="protein sequence ID" value="QIS14334.1"/>
    <property type="molecule type" value="Genomic_DNA"/>
</dbReference>
<accession>A0A6G9YM97</accession>
<proteinExistence type="predicted"/>
<dbReference type="Proteomes" id="UP000503540">
    <property type="component" value="Chromosome"/>
</dbReference>
<feature type="transmembrane region" description="Helical" evidence="2">
    <location>
        <begin position="42"/>
        <end position="61"/>
    </location>
</feature>
<gene>
    <name evidence="3" type="ORF">F5544_32485</name>
</gene>
<dbReference type="KEGG" id="nah:F5544_32485"/>
<feature type="transmembrane region" description="Helical" evidence="2">
    <location>
        <begin position="96"/>
        <end position="114"/>
    </location>
</feature>
<evidence type="ECO:0000313" key="3">
    <source>
        <dbReference type="EMBL" id="QIS14334.1"/>
    </source>
</evidence>
<feature type="region of interest" description="Disordered" evidence="1">
    <location>
        <begin position="143"/>
        <end position="170"/>
    </location>
</feature>